<feature type="domain" description="Leucine-rich repeat-containing N-terminal plant-type" evidence="5">
    <location>
        <begin position="26"/>
        <end position="69"/>
    </location>
</feature>
<reference evidence="7" key="1">
    <citation type="journal article" date="2019" name="Gigascience">
        <title>De novo genome assembly of the endangered Acer yangbiense, a plant species with extremely small populations endemic to Yunnan Province, China.</title>
        <authorList>
            <person name="Yang J."/>
            <person name="Wariss H.M."/>
            <person name="Tao L."/>
            <person name="Zhang R."/>
            <person name="Yun Q."/>
            <person name="Hollingsworth P."/>
            <person name="Dao Z."/>
            <person name="Luo G."/>
            <person name="Guo H."/>
            <person name="Ma Y."/>
            <person name="Sun W."/>
        </authorList>
    </citation>
    <scope>NUCLEOTIDE SEQUENCE [LARGE SCALE GENOMIC DNA]</scope>
    <source>
        <strain evidence="7">cv. br00</strain>
    </source>
</reference>
<evidence type="ECO:0000259" key="5">
    <source>
        <dbReference type="Pfam" id="PF08263"/>
    </source>
</evidence>
<dbReference type="Proteomes" id="UP000326939">
    <property type="component" value="Chromosome 5"/>
</dbReference>
<dbReference type="InterPro" id="IPR053211">
    <property type="entry name" value="DNA_repair-toleration"/>
</dbReference>
<dbReference type="Pfam" id="PF08263">
    <property type="entry name" value="LRRNT_2"/>
    <property type="match status" value="1"/>
</dbReference>
<keyword evidence="2 4" id="KW-0732">Signal</keyword>
<evidence type="ECO:0000256" key="3">
    <source>
        <dbReference type="ARBA" id="ARBA00022737"/>
    </source>
</evidence>
<organism evidence="6 7">
    <name type="scientific">Salix brachista</name>
    <dbReference type="NCBI Taxonomy" id="2182728"/>
    <lineage>
        <taxon>Eukaryota</taxon>
        <taxon>Viridiplantae</taxon>
        <taxon>Streptophyta</taxon>
        <taxon>Embryophyta</taxon>
        <taxon>Tracheophyta</taxon>
        <taxon>Spermatophyta</taxon>
        <taxon>Magnoliopsida</taxon>
        <taxon>eudicotyledons</taxon>
        <taxon>Gunneridae</taxon>
        <taxon>Pentapetalae</taxon>
        <taxon>rosids</taxon>
        <taxon>fabids</taxon>
        <taxon>Malpighiales</taxon>
        <taxon>Salicaceae</taxon>
        <taxon>Saliceae</taxon>
        <taxon>Salix</taxon>
    </lineage>
</organism>
<name>A0A5N5MM41_9ROSI</name>
<dbReference type="Gene3D" id="3.80.10.10">
    <property type="entry name" value="Ribonuclease Inhibitor"/>
    <property type="match status" value="1"/>
</dbReference>
<keyword evidence="3" id="KW-0677">Repeat</keyword>
<keyword evidence="1" id="KW-0433">Leucine-rich repeat</keyword>
<gene>
    <name evidence="6" type="ORF">DKX38_006917</name>
</gene>
<dbReference type="PANTHER" id="PTHR48060:SF17">
    <property type="entry name" value="LRR RECEPTOR-LIKE SERINE_THREONINE-PROTEIN KINASE IRK-RELATED"/>
    <property type="match status" value="1"/>
</dbReference>
<evidence type="ECO:0000313" key="7">
    <source>
        <dbReference type="Proteomes" id="UP000326939"/>
    </source>
</evidence>
<evidence type="ECO:0000256" key="4">
    <source>
        <dbReference type="SAM" id="SignalP"/>
    </source>
</evidence>
<comment type="caution">
    <text evidence="6">The sequence shown here is derived from an EMBL/GenBank/DDBJ whole genome shotgun (WGS) entry which is preliminary data.</text>
</comment>
<dbReference type="PANTHER" id="PTHR48060">
    <property type="entry name" value="DNA DAMAGE-REPAIR/TOLERATION PROTEIN DRT100"/>
    <property type="match status" value="1"/>
</dbReference>
<sequence length="205" mass="23453">MRQLLWVWMLLMALAFVNDRCHCCLQEERSGLLEIKAWFVNQAGAGSDELEDWDKDDLNCCNWFRVTCDSTANRVIRLDLEGVNYGALEKDLYLNASLFLPFKELEFLELYRNRLAGGLKNQGDVCAGVHGSTRFGKECKKSKLGRVSEDTNYVEEEDLGSDGDRILKRKKPRKELVDLSADSKKEMRVNEHCKLANMSPLVLLV</sequence>
<dbReference type="SUPFAM" id="SSF52058">
    <property type="entry name" value="L domain-like"/>
    <property type="match status" value="1"/>
</dbReference>
<protein>
    <recommendedName>
        <fullName evidence="5">Leucine-rich repeat-containing N-terminal plant-type domain-containing protein</fullName>
    </recommendedName>
</protein>
<feature type="chain" id="PRO_5024391944" description="Leucine-rich repeat-containing N-terminal plant-type domain-containing protein" evidence="4">
    <location>
        <begin position="20"/>
        <end position="205"/>
    </location>
</feature>
<evidence type="ECO:0000256" key="2">
    <source>
        <dbReference type="ARBA" id="ARBA00022729"/>
    </source>
</evidence>
<feature type="signal peptide" evidence="4">
    <location>
        <begin position="1"/>
        <end position="19"/>
    </location>
</feature>
<dbReference type="InterPro" id="IPR013210">
    <property type="entry name" value="LRR_N_plant-typ"/>
</dbReference>
<dbReference type="InterPro" id="IPR032675">
    <property type="entry name" value="LRR_dom_sf"/>
</dbReference>
<proteinExistence type="predicted"/>
<accession>A0A5N5MM41</accession>
<dbReference type="EMBL" id="VDCV01000005">
    <property type="protein sequence ID" value="KAB5556008.1"/>
    <property type="molecule type" value="Genomic_DNA"/>
</dbReference>
<keyword evidence="7" id="KW-1185">Reference proteome</keyword>
<dbReference type="AlphaFoldDB" id="A0A5N5MM41"/>
<evidence type="ECO:0000313" key="6">
    <source>
        <dbReference type="EMBL" id="KAB5556008.1"/>
    </source>
</evidence>
<evidence type="ECO:0000256" key="1">
    <source>
        <dbReference type="ARBA" id="ARBA00022614"/>
    </source>
</evidence>